<dbReference type="InterPro" id="IPR009081">
    <property type="entry name" value="PP-bd_ACP"/>
</dbReference>
<accession>A0ABY3SEL3</accession>
<name>A0ABY3SEL3_9BACL</name>
<dbReference type="RefSeq" id="WP_235117708.1">
    <property type="nucleotide sequence ID" value="NZ_CP090978.1"/>
</dbReference>
<dbReference type="InterPro" id="IPR006162">
    <property type="entry name" value="Ppantetheine_attach_site"/>
</dbReference>
<evidence type="ECO:0000313" key="5">
    <source>
        <dbReference type="Proteomes" id="UP001649230"/>
    </source>
</evidence>
<evidence type="ECO:0000256" key="1">
    <source>
        <dbReference type="ARBA" id="ARBA00022450"/>
    </source>
</evidence>
<sequence length="86" mass="9882">MTTEEKIVEIIAMVFRMEVDRVKRLSGEEPLSQIGLDSINCMEVVVNLEEEFSITFNDEELLLENLNTIQKLLQLVTQKQAEISVI</sequence>
<dbReference type="PROSITE" id="PS50075">
    <property type="entry name" value="CARRIER"/>
    <property type="match status" value="1"/>
</dbReference>
<keyword evidence="1" id="KW-0596">Phosphopantetheine</keyword>
<dbReference type="InterPro" id="IPR036736">
    <property type="entry name" value="ACP-like_sf"/>
</dbReference>
<protein>
    <submittedName>
        <fullName evidence="4">Acyl carrier protein</fullName>
    </submittedName>
</protein>
<proteinExistence type="predicted"/>
<dbReference type="Gene3D" id="1.10.1200.10">
    <property type="entry name" value="ACP-like"/>
    <property type="match status" value="1"/>
</dbReference>
<dbReference type="Pfam" id="PF00550">
    <property type="entry name" value="PP-binding"/>
    <property type="match status" value="1"/>
</dbReference>
<dbReference type="SUPFAM" id="SSF47336">
    <property type="entry name" value="ACP-like"/>
    <property type="match status" value="1"/>
</dbReference>
<evidence type="ECO:0000259" key="3">
    <source>
        <dbReference type="PROSITE" id="PS50075"/>
    </source>
</evidence>
<reference evidence="4 5" key="1">
    <citation type="journal article" date="2024" name="Int. J. Syst. Evol. Microbiol.">
        <title>Paenibacillus hexagrammi sp. nov., a novel bacterium isolated from the gut content of Hexagrammos agrammus.</title>
        <authorList>
            <person name="Jung H.K."/>
            <person name="Kim D.G."/>
            <person name="Zin H."/>
            <person name="Park J."/>
            <person name="Jung H."/>
            <person name="Kim Y.O."/>
            <person name="Kong H.J."/>
            <person name="Kim J.W."/>
            <person name="Kim Y.S."/>
        </authorList>
    </citation>
    <scope>NUCLEOTIDE SEQUENCE [LARGE SCALE GENOMIC DNA]</scope>
    <source>
        <strain evidence="4 5">YPD9-1</strain>
    </source>
</reference>
<dbReference type="Proteomes" id="UP001649230">
    <property type="component" value="Chromosome"/>
</dbReference>
<evidence type="ECO:0000256" key="2">
    <source>
        <dbReference type="ARBA" id="ARBA00022553"/>
    </source>
</evidence>
<keyword evidence="5" id="KW-1185">Reference proteome</keyword>
<organism evidence="4 5">
    <name type="scientific">Paenibacillus hexagrammi</name>
    <dbReference type="NCBI Taxonomy" id="2908839"/>
    <lineage>
        <taxon>Bacteria</taxon>
        <taxon>Bacillati</taxon>
        <taxon>Bacillota</taxon>
        <taxon>Bacilli</taxon>
        <taxon>Bacillales</taxon>
        <taxon>Paenibacillaceae</taxon>
        <taxon>Paenibacillus</taxon>
    </lineage>
</organism>
<evidence type="ECO:0000313" key="4">
    <source>
        <dbReference type="EMBL" id="UJF31362.1"/>
    </source>
</evidence>
<keyword evidence="2" id="KW-0597">Phosphoprotein</keyword>
<feature type="domain" description="Carrier" evidence="3">
    <location>
        <begin position="1"/>
        <end position="80"/>
    </location>
</feature>
<dbReference type="PROSITE" id="PS00012">
    <property type="entry name" value="PHOSPHOPANTETHEINE"/>
    <property type="match status" value="1"/>
</dbReference>
<dbReference type="EMBL" id="CP090978">
    <property type="protein sequence ID" value="UJF31362.1"/>
    <property type="molecule type" value="Genomic_DNA"/>
</dbReference>
<gene>
    <name evidence="4" type="ORF">L0M14_16120</name>
</gene>